<evidence type="ECO:0000313" key="1">
    <source>
        <dbReference type="EMBL" id="OGG68445.1"/>
    </source>
</evidence>
<dbReference type="Pfam" id="PF02450">
    <property type="entry name" value="LCAT"/>
    <property type="match status" value="1"/>
</dbReference>
<protein>
    <submittedName>
        <fullName evidence="1">Uncharacterized protein</fullName>
    </submittedName>
</protein>
<organism evidence="1 2">
    <name type="scientific">Candidatus Kaiserbacteria bacterium RIFCSPHIGHO2_02_FULL_55_25</name>
    <dbReference type="NCBI Taxonomy" id="1798498"/>
    <lineage>
        <taxon>Bacteria</taxon>
        <taxon>Candidatus Kaiseribacteriota</taxon>
    </lineage>
</organism>
<dbReference type="Gene3D" id="3.40.50.1820">
    <property type="entry name" value="alpha/beta hydrolase"/>
    <property type="match status" value="1"/>
</dbReference>
<dbReference type="Proteomes" id="UP000176914">
    <property type="component" value="Unassembled WGS sequence"/>
</dbReference>
<reference evidence="1 2" key="1">
    <citation type="journal article" date="2016" name="Nat. Commun.">
        <title>Thousands of microbial genomes shed light on interconnected biogeochemical processes in an aquifer system.</title>
        <authorList>
            <person name="Anantharaman K."/>
            <person name="Brown C.T."/>
            <person name="Hug L.A."/>
            <person name="Sharon I."/>
            <person name="Castelle C.J."/>
            <person name="Probst A.J."/>
            <person name="Thomas B.C."/>
            <person name="Singh A."/>
            <person name="Wilkins M.J."/>
            <person name="Karaoz U."/>
            <person name="Brodie E.L."/>
            <person name="Williams K.H."/>
            <person name="Hubbard S.S."/>
            <person name="Banfield J.F."/>
        </authorList>
    </citation>
    <scope>NUCLEOTIDE SEQUENCE [LARGE SCALE GENOMIC DNA]</scope>
</reference>
<evidence type="ECO:0000313" key="2">
    <source>
        <dbReference type="Proteomes" id="UP000176914"/>
    </source>
</evidence>
<dbReference type="GO" id="GO:0008374">
    <property type="term" value="F:O-acyltransferase activity"/>
    <property type="evidence" value="ECO:0007669"/>
    <property type="project" value="InterPro"/>
</dbReference>
<sequence>MFDNLTHMNSRRLCRLVFLFGVTSLLVAPKLVAADFMAPPPPAPPTPSPDTYATHVGITIANEVPITESFVAPTISGADLTAVDTAWTVETEPWAYNNGVDIPSELAVVVIFRGKQGELDGAPQEGVNYVLTHHGLSGNATTTISEQFGLPALGDASTPAGTYTIAIAQIPESKFVVTNVLSVDENGVELVEGYDAPYTDQDFINWFAGTDTNGTQPETMRTLEFEYIAGTAHVPCTQDCFSNVLFLPGIEASRLYRPEIVGDGEDKLWEPGISDDLSDLYTDSAGTSVRSDVYVKVGDVLDETPVGKNIYKSFITEMDGLEADGVIDWTAAAYDWRLSLDQILSSGKQEGDTISYLEATSTPYIIQELRRLAGTSKSGKVTIIAHSNGGLLAKRLTQTLGDEASELIDRMILIASPQAGTPLAVAAGMHGYDQALAKGLVVSARSARAFATTSPMFYHLLPSERYFTYVDDPIISFDEELEDWIAKYGDVIHSGESLHNFLVDSYGRVDAKTGDINQPVQMHEGLLDGAEALHAELDAWTPPDGIELIQIAGWGVDSTVSGIEYVKKGDGLKPNPTFTIDGDGTVVVPSALWTSASAEVSNYWVDLAKYNRISDKLLHGRLTDINHADFLEVPELLSFLRDGIKEEVKALSSYTYLFSNAPTSNEARLRFELHSPLTLDLYDASGNHTGVSTTTGEVVEGIPGTYYITFGEQQYIFADSGSTYSLALDGYDSGTFTLAITETEGDTAISNITFADVPVTPETIVTLSVPSGIDSISNLSVDEDGDGEVDFTVSEDGTITRAQEEQTVDNTVTTTASGGNGPPATPVAAPMSVDATPSLVATTTATSILNEVPVATSSTTTVAEVEQIPEKRIAVQPSAKPKTVVATTTTNATVMLNAQVASVAQVAKVGLWKRLYGWIMKKMREIATLKI</sequence>
<dbReference type="PANTHER" id="PTHR11440">
    <property type="entry name" value="LECITHIN-CHOLESTEROL ACYLTRANSFERASE-RELATED"/>
    <property type="match status" value="1"/>
</dbReference>
<dbReference type="GO" id="GO:0006629">
    <property type="term" value="P:lipid metabolic process"/>
    <property type="evidence" value="ECO:0007669"/>
    <property type="project" value="InterPro"/>
</dbReference>
<dbReference type="SUPFAM" id="SSF53474">
    <property type="entry name" value="alpha/beta-Hydrolases"/>
    <property type="match status" value="1"/>
</dbReference>
<gene>
    <name evidence="1" type="ORF">A3C20_00675</name>
</gene>
<dbReference type="AlphaFoldDB" id="A0A1F6E415"/>
<comment type="caution">
    <text evidence="1">The sequence shown here is derived from an EMBL/GenBank/DDBJ whole genome shotgun (WGS) entry which is preliminary data.</text>
</comment>
<dbReference type="InterPro" id="IPR029058">
    <property type="entry name" value="AB_hydrolase_fold"/>
</dbReference>
<dbReference type="InterPro" id="IPR003386">
    <property type="entry name" value="LACT/PDAT_acylTrfase"/>
</dbReference>
<name>A0A1F6E415_9BACT</name>
<accession>A0A1F6E415</accession>
<dbReference type="EMBL" id="MFLL01000033">
    <property type="protein sequence ID" value="OGG68445.1"/>
    <property type="molecule type" value="Genomic_DNA"/>
</dbReference>
<proteinExistence type="predicted"/>